<dbReference type="AlphaFoldDB" id="A0A9D1TIR0"/>
<reference evidence="1" key="1">
    <citation type="journal article" date="2021" name="PeerJ">
        <title>Extensive microbial diversity within the chicken gut microbiome revealed by metagenomics and culture.</title>
        <authorList>
            <person name="Gilroy R."/>
            <person name="Ravi A."/>
            <person name="Getino M."/>
            <person name="Pursley I."/>
            <person name="Horton D.L."/>
            <person name="Alikhan N.F."/>
            <person name="Baker D."/>
            <person name="Gharbi K."/>
            <person name="Hall N."/>
            <person name="Watson M."/>
            <person name="Adriaenssens E.M."/>
            <person name="Foster-Nyarko E."/>
            <person name="Jarju S."/>
            <person name="Secka A."/>
            <person name="Antonio M."/>
            <person name="Oren A."/>
            <person name="Chaudhuri R.R."/>
            <person name="La Ragione R."/>
            <person name="Hildebrand F."/>
            <person name="Pallen M.J."/>
        </authorList>
    </citation>
    <scope>NUCLEOTIDE SEQUENCE</scope>
    <source>
        <strain evidence="1">CHK169-2315</strain>
    </source>
</reference>
<evidence type="ECO:0000313" key="2">
    <source>
        <dbReference type="Proteomes" id="UP000823937"/>
    </source>
</evidence>
<gene>
    <name evidence="1" type="ORF">H9895_01025</name>
</gene>
<name>A0A9D1TIR0_9BACI</name>
<organism evidence="1 2">
    <name type="scientific">Candidatus Pseudogracilibacillus intestinigallinarum</name>
    <dbReference type="NCBI Taxonomy" id="2838742"/>
    <lineage>
        <taxon>Bacteria</taxon>
        <taxon>Bacillati</taxon>
        <taxon>Bacillota</taxon>
        <taxon>Bacilli</taxon>
        <taxon>Bacillales</taxon>
        <taxon>Bacillaceae</taxon>
        <taxon>Pseudogracilibacillus</taxon>
    </lineage>
</organism>
<reference evidence="1" key="2">
    <citation type="submission" date="2021-04" db="EMBL/GenBank/DDBJ databases">
        <authorList>
            <person name="Gilroy R."/>
        </authorList>
    </citation>
    <scope>NUCLEOTIDE SEQUENCE</scope>
    <source>
        <strain evidence="1">CHK169-2315</strain>
    </source>
</reference>
<dbReference type="EMBL" id="DXHX01000015">
    <property type="protein sequence ID" value="HIV73646.1"/>
    <property type="molecule type" value="Genomic_DNA"/>
</dbReference>
<evidence type="ECO:0000313" key="1">
    <source>
        <dbReference type="EMBL" id="HIV73646.1"/>
    </source>
</evidence>
<protein>
    <submittedName>
        <fullName evidence="1">YqzL family protein</fullName>
    </submittedName>
</protein>
<sequence>MWKVFLQTGNVEAYLLLKKMEASYVNRPYEPNISKHIVSLKPEVNKQA</sequence>
<dbReference type="Pfam" id="PF14006">
    <property type="entry name" value="YqzL"/>
    <property type="match status" value="1"/>
</dbReference>
<dbReference type="InterPro" id="IPR025617">
    <property type="entry name" value="YqzL"/>
</dbReference>
<dbReference type="Proteomes" id="UP000823937">
    <property type="component" value="Unassembled WGS sequence"/>
</dbReference>
<comment type="caution">
    <text evidence="1">The sequence shown here is derived from an EMBL/GenBank/DDBJ whole genome shotgun (WGS) entry which is preliminary data.</text>
</comment>
<accession>A0A9D1TIR0</accession>
<proteinExistence type="predicted"/>